<reference evidence="2" key="1">
    <citation type="submission" date="2003-08" db="EMBL/GenBank/DDBJ databases">
        <authorList>
            <person name="Birren B."/>
            <person name="Nusbaum C."/>
            <person name="Abebe A."/>
            <person name="Abouelleil A."/>
            <person name="Adekoya E."/>
            <person name="Ait-zahra M."/>
            <person name="Allen N."/>
            <person name="Allen T."/>
            <person name="An P."/>
            <person name="Anderson M."/>
            <person name="Anderson S."/>
            <person name="Arachchi H."/>
            <person name="Armbruster J."/>
            <person name="Bachantsang P."/>
            <person name="Baldwin J."/>
            <person name="Barry A."/>
            <person name="Bayul T."/>
            <person name="Blitshsteyn B."/>
            <person name="Bloom T."/>
            <person name="Blye J."/>
            <person name="Boguslavskiy L."/>
            <person name="Borowsky M."/>
            <person name="Boukhgalter B."/>
            <person name="Brunache A."/>
            <person name="Butler J."/>
            <person name="Calixte N."/>
            <person name="Calvo S."/>
            <person name="Camarata J."/>
            <person name="Campo K."/>
            <person name="Chang J."/>
            <person name="Cheshatsang Y."/>
            <person name="Citroen M."/>
            <person name="Collymore A."/>
            <person name="Considine T."/>
            <person name="Cook A."/>
            <person name="Cooke P."/>
            <person name="Corum B."/>
            <person name="Cuomo C."/>
            <person name="David R."/>
            <person name="Dawoe T."/>
            <person name="Degray S."/>
            <person name="Dodge S."/>
            <person name="Dooley K."/>
            <person name="Dorje P."/>
            <person name="Dorjee K."/>
            <person name="Dorris L."/>
            <person name="Duffey N."/>
            <person name="Dupes A."/>
            <person name="Elkins T."/>
            <person name="Engels R."/>
            <person name="Erickson J."/>
            <person name="Farina A."/>
            <person name="Faro S."/>
            <person name="Ferreira P."/>
            <person name="Fischer H."/>
            <person name="Fitzgerald M."/>
            <person name="Foley K."/>
            <person name="Gage D."/>
            <person name="Galagan J."/>
            <person name="Gearin G."/>
            <person name="Gnerre S."/>
            <person name="Gnirke A."/>
            <person name="Goyette A."/>
            <person name="Graham J."/>
            <person name="Grandbois E."/>
            <person name="Gyaltsen K."/>
            <person name="Hafez N."/>
            <person name="Hagopian D."/>
            <person name="Hagos B."/>
            <person name="Hall J."/>
            <person name="Hatcher B."/>
            <person name="Heller A."/>
            <person name="Higgins H."/>
            <person name="Honan T."/>
            <person name="Horn A."/>
            <person name="Houde N."/>
            <person name="Hughes L."/>
            <person name="Hulme W."/>
            <person name="Husby E."/>
            <person name="Iliev I."/>
            <person name="Jaffe D."/>
            <person name="Jones C."/>
            <person name="Kamal M."/>
            <person name="Kamat A."/>
            <person name="Kamvysselis M."/>
            <person name="Karlsson E."/>
            <person name="Kells C."/>
            <person name="Kieu A."/>
            <person name="Kisner P."/>
            <person name="Kodira C."/>
            <person name="Kulbokas E."/>
            <person name="Labutti K."/>
            <person name="Lama D."/>
            <person name="Landers T."/>
            <person name="Leger J."/>
            <person name="Levine S."/>
            <person name="Lewis D."/>
            <person name="Lewis T."/>
            <person name="Lindblad-toh K."/>
            <person name="Liu X."/>
            <person name="Lokyitsang T."/>
            <person name="Lokyitsang Y."/>
            <person name="Lucien O."/>
            <person name="Lui A."/>
            <person name="Ma L.J."/>
            <person name="Mabbitt R."/>
            <person name="Macdonald J."/>
            <person name="Maclean C."/>
            <person name="Major J."/>
            <person name="Manning J."/>
            <person name="Marabella R."/>
            <person name="Maru K."/>
            <person name="Matthews C."/>
            <person name="Mauceli E."/>
            <person name="Mccarthy M."/>
            <person name="Mcdonough S."/>
            <person name="Mcghee T."/>
            <person name="Meldrim J."/>
            <person name="Meneus L."/>
            <person name="Mesirov J."/>
            <person name="Mihalev A."/>
            <person name="Mihova T."/>
            <person name="Mikkelsen T."/>
            <person name="Mlenga V."/>
            <person name="Moru K."/>
            <person name="Mozes J."/>
            <person name="Mulrain L."/>
            <person name="Munson G."/>
            <person name="Naylor J."/>
            <person name="Newes C."/>
            <person name="Nguyen C."/>
            <person name="Nguyen N."/>
            <person name="Nguyen T."/>
            <person name="Nicol R."/>
            <person name="Nielsen C."/>
            <person name="Nizzari M."/>
            <person name="Norbu C."/>
            <person name="Norbu N."/>
            <person name="O'donnell P."/>
            <person name="Okoawo O."/>
            <person name="O'leary S."/>
            <person name="Omotosho B."/>
            <person name="O'neill K."/>
            <person name="Osman S."/>
            <person name="Parker S."/>
            <person name="Perrin D."/>
            <person name="Phunkhang P."/>
            <person name="Piqani B."/>
            <person name="Purcell S."/>
            <person name="Rachupka T."/>
            <person name="Ramasamy U."/>
            <person name="Rameau R."/>
            <person name="Ray V."/>
            <person name="Raymond C."/>
            <person name="Retta R."/>
            <person name="Richardson S."/>
            <person name="Rise C."/>
            <person name="Rodriguez J."/>
            <person name="Rogers J."/>
            <person name="Rogov P."/>
            <person name="Rutman M."/>
            <person name="Schupbach R."/>
            <person name="Seaman C."/>
            <person name="Settipalli S."/>
            <person name="Sharpe T."/>
            <person name="Sheridan J."/>
            <person name="Sherpa N."/>
            <person name="Shi J."/>
            <person name="Smirnov S."/>
            <person name="Smith C."/>
            <person name="Sougnez C."/>
            <person name="Spencer B."/>
            <person name="Stalker J."/>
            <person name="Stange-thomann N."/>
            <person name="Stavropoulos S."/>
            <person name="Stetson K."/>
            <person name="Stone C."/>
            <person name="Stone S."/>
            <person name="Stubbs M."/>
            <person name="Talamas J."/>
            <person name="Tchuinga P."/>
            <person name="Tenzing P."/>
            <person name="Tesfaye S."/>
            <person name="Theodore J."/>
            <person name="Thoulutsang Y."/>
            <person name="Topham K."/>
            <person name="Towey S."/>
            <person name="Tsamla T."/>
            <person name="Tsomo N."/>
            <person name="Vallee D."/>
            <person name="Vassiliev H."/>
            <person name="Venkataraman V."/>
            <person name="Vinson J."/>
            <person name="Vo A."/>
            <person name="Wade C."/>
            <person name="Wang S."/>
            <person name="Wangchuk T."/>
            <person name="Wangdi T."/>
            <person name="Whittaker C."/>
            <person name="Wilkinson J."/>
            <person name="Wu Y."/>
            <person name="Wyman D."/>
            <person name="Yadav S."/>
            <person name="Yang S."/>
            <person name="Yang X."/>
            <person name="Yeager S."/>
            <person name="Yee E."/>
            <person name="Young G."/>
            <person name="Zainoun J."/>
            <person name="Zembeck L."/>
            <person name="Zimmer A."/>
            <person name="Zody M."/>
            <person name="Lander E."/>
        </authorList>
    </citation>
    <scope>NUCLEOTIDE SEQUENCE [LARGE SCALE GENOMIC DNA]</scope>
</reference>
<organism evidence="1 2">
    <name type="scientific">Ciona savignyi</name>
    <name type="common">Pacific transparent sea squirt</name>
    <dbReference type="NCBI Taxonomy" id="51511"/>
    <lineage>
        <taxon>Eukaryota</taxon>
        <taxon>Metazoa</taxon>
        <taxon>Chordata</taxon>
        <taxon>Tunicata</taxon>
        <taxon>Ascidiacea</taxon>
        <taxon>Phlebobranchia</taxon>
        <taxon>Cionidae</taxon>
        <taxon>Ciona</taxon>
    </lineage>
</organism>
<dbReference type="PANTHER" id="PTHR21053">
    <property type="entry name" value="TRANSCRIPTION ELONGATION FACTOR, MITOCHONDRIAL"/>
    <property type="match status" value="1"/>
</dbReference>
<reference evidence="1" key="3">
    <citation type="submission" date="2025-09" db="UniProtKB">
        <authorList>
            <consortium name="Ensembl"/>
        </authorList>
    </citation>
    <scope>IDENTIFICATION</scope>
</reference>
<evidence type="ECO:0000313" key="1">
    <source>
        <dbReference type="Ensembl" id="ENSCSAVP00000012790.1"/>
    </source>
</evidence>
<dbReference type="PANTHER" id="PTHR21053:SF2">
    <property type="entry name" value="TRANSCRIPTION ELONGATION FACTOR, MITOCHONDRIAL"/>
    <property type="match status" value="1"/>
</dbReference>
<dbReference type="AlphaFoldDB" id="H2Z5C8"/>
<dbReference type="Ensembl" id="ENSCSAVT00000012939.1">
    <property type="protein sequence ID" value="ENSCSAVP00000012790.1"/>
    <property type="gene ID" value="ENSCSAVG00000007515.1"/>
</dbReference>
<proteinExistence type="predicted"/>
<evidence type="ECO:0000313" key="2">
    <source>
        <dbReference type="Proteomes" id="UP000007875"/>
    </source>
</evidence>
<dbReference type="InterPro" id="IPR039150">
    <property type="entry name" value="TEFM"/>
</dbReference>
<dbReference type="GeneTree" id="ENSGT00390000010581"/>
<dbReference type="Proteomes" id="UP000007875">
    <property type="component" value="Unassembled WGS sequence"/>
</dbReference>
<name>H2Z5C8_CIOSA</name>
<dbReference type="HOGENOM" id="CLU_1053603_0_0_1"/>
<reference evidence="1" key="2">
    <citation type="submission" date="2025-08" db="UniProtKB">
        <authorList>
            <consortium name="Ensembl"/>
        </authorList>
    </citation>
    <scope>IDENTIFICATION</scope>
</reference>
<sequence>MLVSSVCRSLLKIQQRCITTTFTNYQQAEILQENEVDSFEPSKIVEETKPALEQTKKKKLFQYYGKRPREKIQTTNHISSFVATSQELACVTMTRGFELTGISTVSLERKWGAQNCSQYFSTIYPLIKNLPDVDAHIIENCTLPSSYHSINMHLRSITMLLIGMLENPEQSSIFAGKRYAVGRHAQLSVKGTASRMCSKKLVHQIVQDGYWGNTEVKISPELLTTSSDCTFYAGENSCQISHETADALIQALCFWQCFTTKDLF</sequence>
<dbReference type="GO" id="GO:0006392">
    <property type="term" value="P:transcription elongation by mitochondrial RNA polymerase"/>
    <property type="evidence" value="ECO:0007669"/>
    <property type="project" value="InterPro"/>
</dbReference>
<protein>
    <submittedName>
        <fullName evidence="1">Uncharacterized protein</fullName>
    </submittedName>
</protein>
<dbReference type="GO" id="GO:0030337">
    <property type="term" value="F:DNA polymerase processivity factor activity"/>
    <property type="evidence" value="ECO:0007669"/>
    <property type="project" value="TreeGrafter"/>
</dbReference>
<dbReference type="OMA" id="IQALCFW"/>
<dbReference type="InParanoid" id="H2Z5C8"/>
<accession>H2Z5C8</accession>
<dbReference type="GO" id="GO:0042645">
    <property type="term" value="C:mitochondrial nucleoid"/>
    <property type="evidence" value="ECO:0007669"/>
    <property type="project" value="TreeGrafter"/>
</dbReference>
<keyword evidence="2" id="KW-1185">Reference proteome</keyword>